<protein>
    <submittedName>
        <fullName evidence="1">Uncharacterized protein</fullName>
    </submittedName>
</protein>
<organism evidence="1 2">
    <name type="scientific">Acer negundo</name>
    <name type="common">Box elder</name>
    <dbReference type="NCBI Taxonomy" id="4023"/>
    <lineage>
        <taxon>Eukaryota</taxon>
        <taxon>Viridiplantae</taxon>
        <taxon>Streptophyta</taxon>
        <taxon>Embryophyta</taxon>
        <taxon>Tracheophyta</taxon>
        <taxon>Spermatophyta</taxon>
        <taxon>Magnoliopsida</taxon>
        <taxon>eudicotyledons</taxon>
        <taxon>Gunneridae</taxon>
        <taxon>Pentapetalae</taxon>
        <taxon>rosids</taxon>
        <taxon>malvids</taxon>
        <taxon>Sapindales</taxon>
        <taxon>Sapindaceae</taxon>
        <taxon>Hippocastanoideae</taxon>
        <taxon>Acereae</taxon>
        <taxon>Acer</taxon>
    </lineage>
</organism>
<reference evidence="1" key="2">
    <citation type="submission" date="2023-02" db="EMBL/GenBank/DDBJ databases">
        <authorList>
            <person name="Swenson N.G."/>
            <person name="Wegrzyn J.L."/>
            <person name="Mcevoy S.L."/>
        </authorList>
    </citation>
    <scope>NUCLEOTIDE SEQUENCE</scope>
    <source>
        <strain evidence="1">91603</strain>
        <tissue evidence="1">Leaf</tissue>
    </source>
</reference>
<reference evidence="1" key="1">
    <citation type="journal article" date="2022" name="Plant J.">
        <title>Strategies of tolerance reflected in two North American maple genomes.</title>
        <authorList>
            <person name="McEvoy S.L."/>
            <person name="Sezen U.U."/>
            <person name="Trouern-Trend A."/>
            <person name="McMahon S.M."/>
            <person name="Schaberg P.G."/>
            <person name="Yang J."/>
            <person name="Wegrzyn J.L."/>
            <person name="Swenson N.G."/>
        </authorList>
    </citation>
    <scope>NUCLEOTIDE SEQUENCE</scope>
    <source>
        <strain evidence="1">91603</strain>
    </source>
</reference>
<name>A0AAD5NW01_ACENE</name>
<gene>
    <name evidence="1" type="ORF">LWI28_006449</name>
</gene>
<proteinExistence type="predicted"/>
<dbReference type="Proteomes" id="UP001064489">
    <property type="component" value="Chromosome 3"/>
</dbReference>
<evidence type="ECO:0000313" key="1">
    <source>
        <dbReference type="EMBL" id="KAI9185355.1"/>
    </source>
</evidence>
<keyword evidence="2" id="KW-1185">Reference proteome</keyword>
<dbReference type="EMBL" id="JAJSOW010000100">
    <property type="protein sequence ID" value="KAI9185355.1"/>
    <property type="molecule type" value="Genomic_DNA"/>
</dbReference>
<comment type="caution">
    <text evidence="1">The sequence shown here is derived from an EMBL/GenBank/DDBJ whole genome shotgun (WGS) entry which is preliminary data.</text>
</comment>
<accession>A0AAD5NW01</accession>
<dbReference type="AlphaFoldDB" id="A0AAD5NW01"/>
<sequence length="69" mass="8136">MLMFEEGVEIGEQGIGIARREGTGRKMLRYKTSRFANDENQMIEDQKSEWKKKSNVACRHNLQLFLECR</sequence>
<evidence type="ECO:0000313" key="2">
    <source>
        <dbReference type="Proteomes" id="UP001064489"/>
    </source>
</evidence>